<gene>
    <name evidence="2" type="ORF">ACFFLS_01625</name>
</gene>
<dbReference type="RefSeq" id="WP_379685522.1">
    <property type="nucleotide sequence ID" value="NZ_JBHLYW010000002.1"/>
</dbReference>
<evidence type="ECO:0000313" key="3">
    <source>
        <dbReference type="Proteomes" id="UP001589734"/>
    </source>
</evidence>
<dbReference type="Pfam" id="PF13847">
    <property type="entry name" value="Methyltransf_31"/>
    <property type="match status" value="1"/>
</dbReference>
<comment type="caution">
    <text evidence="2">The sequence shown here is derived from an EMBL/GenBank/DDBJ whole genome shotgun (WGS) entry which is preliminary data.</text>
</comment>
<evidence type="ECO:0000259" key="1">
    <source>
        <dbReference type="Pfam" id="PF13847"/>
    </source>
</evidence>
<dbReference type="Proteomes" id="UP001589734">
    <property type="component" value="Unassembled WGS sequence"/>
</dbReference>
<dbReference type="Gene3D" id="3.40.50.150">
    <property type="entry name" value="Vaccinia Virus protein VP39"/>
    <property type="match status" value="1"/>
</dbReference>
<dbReference type="EMBL" id="JBHLYW010000002">
    <property type="protein sequence ID" value="MFC0075725.1"/>
    <property type="molecule type" value="Genomic_DNA"/>
</dbReference>
<dbReference type="GO" id="GO:0008168">
    <property type="term" value="F:methyltransferase activity"/>
    <property type="evidence" value="ECO:0007669"/>
    <property type="project" value="UniProtKB-KW"/>
</dbReference>
<protein>
    <submittedName>
        <fullName evidence="2">Methyltransferase domain-containing protein</fullName>
    </submittedName>
</protein>
<dbReference type="SUPFAM" id="SSF53335">
    <property type="entry name" value="S-adenosyl-L-methionine-dependent methyltransferases"/>
    <property type="match status" value="1"/>
</dbReference>
<organism evidence="2 3">
    <name type="scientific">Flavobacterium procerum</name>
    <dbReference type="NCBI Taxonomy" id="1455569"/>
    <lineage>
        <taxon>Bacteria</taxon>
        <taxon>Pseudomonadati</taxon>
        <taxon>Bacteroidota</taxon>
        <taxon>Flavobacteriia</taxon>
        <taxon>Flavobacteriales</taxon>
        <taxon>Flavobacteriaceae</taxon>
        <taxon>Flavobacterium</taxon>
    </lineage>
</organism>
<keyword evidence="3" id="KW-1185">Reference proteome</keyword>
<feature type="domain" description="Methyltransferase" evidence="1">
    <location>
        <begin position="63"/>
        <end position="183"/>
    </location>
</feature>
<accession>A0ABV6BJV3</accession>
<dbReference type="InterPro" id="IPR025714">
    <property type="entry name" value="Methyltranfer_dom"/>
</dbReference>
<reference evidence="2 3" key="1">
    <citation type="submission" date="2024-09" db="EMBL/GenBank/DDBJ databases">
        <authorList>
            <person name="Sun Q."/>
            <person name="Mori K."/>
        </authorList>
    </citation>
    <scope>NUCLEOTIDE SEQUENCE [LARGE SCALE GENOMIC DNA]</scope>
    <source>
        <strain evidence="2 3">CGMCC 1.12926</strain>
    </source>
</reference>
<name>A0ABV6BJV3_9FLAO</name>
<dbReference type="GO" id="GO:0032259">
    <property type="term" value="P:methylation"/>
    <property type="evidence" value="ECO:0007669"/>
    <property type="project" value="UniProtKB-KW"/>
</dbReference>
<proteinExistence type="predicted"/>
<evidence type="ECO:0000313" key="2">
    <source>
        <dbReference type="EMBL" id="MFC0075725.1"/>
    </source>
</evidence>
<keyword evidence="2" id="KW-0489">Methyltransferase</keyword>
<sequence>MNTNYRTQETEIMDDFSLQGEELRAALDQIARINQLLGGNNLTLHGIKKLLQQTDTLQTITLADIGCGNGDMLRMLAKFGSKNNLKLKLIGIDANIFTINYAETLSNEYSNIEYKCMDIFSEEFKTLKYDIVLCTLTLHHFTNEEILNIITIFNRNAKTGIIINDLHRSKLAYRLFELICVLFNLKKMSRKDGLVSILRGFKRNELEEFSKKLNLKNYTLNWKWAFRYQWIIAKK</sequence>
<dbReference type="CDD" id="cd02440">
    <property type="entry name" value="AdoMet_MTases"/>
    <property type="match status" value="1"/>
</dbReference>
<keyword evidence="2" id="KW-0808">Transferase</keyword>
<dbReference type="InterPro" id="IPR029063">
    <property type="entry name" value="SAM-dependent_MTases_sf"/>
</dbReference>